<feature type="coiled-coil region" evidence="1">
    <location>
        <begin position="59"/>
        <end position="90"/>
    </location>
</feature>
<organism evidence="2">
    <name type="scientific">Siphoviridae sp. ctLeh52</name>
    <dbReference type="NCBI Taxonomy" id="2827849"/>
    <lineage>
        <taxon>Viruses</taxon>
        <taxon>Duplodnaviria</taxon>
        <taxon>Heunggongvirae</taxon>
        <taxon>Uroviricota</taxon>
        <taxon>Caudoviricetes</taxon>
    </lineage>
</organism>
<name>A0A8S5RWV6_9CAUD</name>
<dbReference type="EMBL" id="BK032499">
    <property type="protein sequence ID" value="DAF43136.1"/>
    <property type="molecule type" value="Genomic_DNA"/>
</dbReference>
<dbReference type="InterPro" id="IPR013324">
    <property type="entry name" value="RNA_pol_sigma_r3/r4-like"/>
</dbReference>
<reference evidence="2" key="1">
    <citation type="journal article" date="2021" name="Proc. Natl. Acad. Sci. U.S.A.">
        <title>A Catalog of Tens of Thousands of Viruses from Human Metagenomes Reveals Hidden Associations with Chronic Diseases.</title>
        <authorList>
            <person name="Tisza M.J."/>
            <person name="Buck C.B."/>
        </authorList>
    </citation>
    <scope>NUCLEOTIDE SEQUENCE</scope>
    <source>
        <strain evidence="2">CtLeh52</strain>
    </source>
</reference>
<proteinExistence type="predicted"/>
<dbReference type="SUPFAM" id="SSF88659">
    <property type="entry name" value="Sigma3 and sigma4 domains of RNA polymerase sigma factors"/>
    <property type="match status" value="1"/>
</dbReference>
<keyword evidence="1" id="KW-0175">Coiled coil</keyword>
<accession>A0A8S5RWV6</accession>
<sequence>MTTKEYLGQISRLNRMINNKLTEIAQLKDMAASISAPQSGERVQTTPNFDKIGTRYAKIDEMERKIDGMVDELVDKKEKIIQQIDSMEDENTYNILFARYIEKKTFEVIATEMKYSWRQVVRLHGTALKQFEKKYGEGYLNEQCH</sequence>
<evidence type="ECO:0008006" key="3">
    <source>
        <dbReference type="Google" id="ProtNLM"/>
    </source>
</evidence>
<evidence type="ECO:0000313" key="2">
    <source>
        <dbReference type="EMBL" id="DAF43136.1"/>
    </source>
</evidence>
<evidence type="ECO:0000256" key="1">
    <source>
        <dbReference type="SAM" id="Coils"/>
    </source>
</evidence>
<protein>
    <recommendedName>
        <fullName evidence="3">DUF1492 domain-containing protein</fullName>
    </recommendedName>
</protein>